<keyword evidence="2" id="KW-0472">Membrane</keyword>
<evidence type="ECO:0000313" key="4">
    <source>
        <dbReference type="EMBL" id="MEQ3363497.1"/>
    </source>
</evidence>
<dbReference type="PANTHER" id="PTHR41259:SF1">
    <property type="entry name" value="DOUBLE-STRAND BREAK REPAIR RAD50 ATPASE, PUTATIVE-RELATED"/>
    <property type="match status" value="1"/>
</dbReference>
<dbReference type="InterPro" id="IPR038734">
    <property type="entry name" value="YhaN_AAA"/>
</dbReference>
<keyword evidence="2" id="KW-1133">Transmembrane helix</keyword>
<evidence type="ECO:0000256" key="2">
    <source>
        <dbReference type="SAM" id="Phobius"/>
    </source>
</evidence>
<dbReference type="PANTHER" id="PTHR41259">
    <property type="entry name" value="DOUBLE-STRAND BREAK REPAIR RAD50 ATPASE, PUTATIVE-RELATED"/>
    <property type="match status" value="1"/>
</dbReference>
<dbReference type="RefSeq" id="WP_245874221.1">
    <property type="nucleotide sequence ID" value="NZ_JBBNOP010000009.1"/>
</dbReference>
<organism evidence="4 5">
    <name type="scientific">Raoultibacter massiliensis</name>
    <dbReference type="NCBI Taxonomy" id="1852371"/>
    <lineage>
        <taxon>Bacteria</taxon>
        <taxon>Bacillati</taxon>
        <taxon>Actinomycetota</taxon>
        <taxon>Coriobacteriia</taxon>
        <taxon>Eggerthellales</taxon>
        <taxon>Eggerthellaceae</taxon>
        <taxon>Raoultibacter</taxon>
    </lineage>
</organism>
<dbReference type="EMBL" id="JBBNOP010000009">
    <property type="protein sequence ID" value="MEQ3363497.1"/>
    <property type="molecule type" value="Genomic_DNA"/>
</dbReference>
<proteinExistence type="predicted"/>
<protein>
    <submittedName>
        <fullName evidence="4">AAA family ATPase</fullName>
    </submittedName>
</protein>
<evidence type="ECO:0000256" key="1">
    <source>
        <dbReference type="SAM" id="Coils"/>
    </source>
</evidence>
<reference evidence="4 5" key="1">
    <citation type="submission" date="2024-04" db="EMBL/GenBank/DDBJ databases">
        <title>Human intestinal bacterial collection.</title>
        <authorList>
            <person name="Pauvert C."/>
            <person name="Hitch T.C.A."/>
            <person name="Clavel T."/>
        </authorList>
    </citation>
    <scope>NUCLEOTIDE SEQUENCE [LARGE SCALE GENOMIC DNA]</scope>
    <source>
        <strain evidence="4 5">CLA-KB-H42</strain>
    </source>
</reference>
<sequence>MNELSHEAPHRMEPGEGGSISSLYVSRMKIVSFGSFSNRVIGPFTPHLNVVHGKNEAGKTTLNAFFGGVLFGWEDARGARNTYKPSNAERAGSIFFADEETDEEIELVRVKNAEGLQGPEYLLDDIDKETFQTMFALTSDELRSLRNTTDVTAKLLTAGSGTGASPAQALGEIQRRIAEYTSRASGIDHSITQLSAELDDLRAKIARAGDESERFKHQDKEFHELAPQREALIASLQKLNAEIEALSAGKASLEKLDEELAHSLDKRKELLEEERELVADHRRHEQAIDPGLTSIAPAEEHSLRDRIDMLSEERSKCQHSVDLAKENYTDSKSNYEALLEAPDLQELENRARRQRHVQIALSVALPVLFVIAGVPVFMHGREITSLSFTALGIILVVFALFLAGAALVMLFRPSKTEEALTQRKQDAQWIMLQDKKKLETCEEGLAAQMIQTTTFLERSGLGAAQGSLRRARSLLDEARDARAASGLFVQKQQALVAQLSSIEDRLADIQSQKGSLYRRLGLAVDTPLSDIATLIEQKSHQRSGLIETSENVNRRYGELKQELAHAKHLRNFDALKLEYQQVNTQLAESEQDLARLLLAKHMLESAITAWESKSQPEVYRQASRLLSMMTAGAWVQVRMSEEGKLQVIDRVKTVREPIHLSLGTCQQLYLSLRIALLMTAENVGRAIPIMADDILVNFDEERRRGAVGALKELSARRQVILFTCHEEIVRLMQDADSQLNLVEL</sequence>
<evidence type="ECO:0000313" key="5">
    <source>
        <dbReference type="Proteomes" id="UP001487305"/>
    </source>
</evidence>
<keyword evidence="2" id="KW-0812">Transmembrane</keyword>
<dbReference type="InterPro" id="IPR027417">
    <property type="entry name" value="P-loop_NTPase"/>
</dbReference>
<gene>
    <name evidence="4" type="ORF">AAA083_10990</name>
</gene>
<keyword evidence="5" id="KW-1185">Reference proteome</keyword>
<comment type="caution">
    <text evidence="4">The sequence shown here is derived from an EMBL/GenBank/DDBJ whole genome shotgun (WGS) entry which is preliminary data.</text>
</comment>
<dbReference type="Gene3D" id="3.40.50.300">
    <property type="entry name" value="P-loop containing nucleotide triphosphate hydrolases"/>
    <property type="match status" value="2"/>
</dbReference>
<keyword evidence="1" id="KW-0175">Coiled coil</keyword>
<feature type="coiled-coil region" evidence="1">
    <location>
        <begin position="549"/>
        <end position="599"/>
    </location>
</feature>
<dbReference type="SUPFAM" id="SSF52540">
    <property type="entry name" value="P-loop containing nucleoside triphosphate hydrolases"/>
    <property type="match status" value="1"/>
</dbReference>
<name>A0ABV1JHH1_9ACTN</name>
<feature type="domain" description="YhaN AAA" evidence="3">
    <location>
        <begin position="25"/>
        <end position="208"/>
    </location>
</feature>
<feature type="coiled-coil region" evidence="1">
    <location>
        <begin position="191"/>
        <end position="287"/>
    </location>
</feature>
<feature type="transmembrane region" description="Helical" evidence="2">
    <location>
        <begin position="390"/>
        <end position="411"/>
    </location>
</feature>
<feature type="transmembrane region" description="Helical" evidence="2">
    <location>
        <begin position="359"/>
        <end position="378"/>
    </location>
</feature>
<accession>A0ABV1JHH1</accession>
<dbReference type="Pfam" id="PF13514">
    <property type="entry name" value="AAA_27"/>
    <property type="match status" value="1"/>
</dbReference>
<dbReference type="Proteomes" id="UP001487305">
    <property type="component" value="Unassembled WGS sequence"/>
</dbReference>
<evidence type="ECO:0000259" key="3">
    <source>
        <dbReference type="Pfam" id="PF13514"/>
    </source>
</evidence>